<feature type="domain" description="DUF6457" evidence="4">
    <location>
        <begin position="223"/>
        <end position="297"/>
    </location>
</feature>
<dbReference type="Pfam" id="PF20058">
    <property type="entry name" value="DUF6457"/>
    <property type="match status" value="1"/>
</dbReference>
<name>A0ABV6RPA1_9GAMM</name>
<dbReference type="PANTHER" id="PTHR19136:SF81">
    <property type="entry name" value="MOLYBDENUM COFACTOR GUANYLYLTRANSFERASE"/>
    <property type="match status" value="1"/>
</dbReference>
<evidence type="ECO:0000259" key="4">
    <source>
        <dbReference type="Pfam" id="PF20058"/>
    </source>
</evidence>
<accession>A0ABV6RPA1</accession>
<dbReference type="Gene3D" id="3.90.550.10">
    <property type="entry name" value="Spore Coat Polysaccharide Biosynthesis Protein SpsA, Chain A"/>
    <property type="match status" value="1"/>
</dbReference>
<evidence type="ECO:0000256" key="1">
    <source>
        <dbReference type="ARBA" id="ARBA00022679"/>
    </source>
</evidence>
<organism evidence="5 6">
    <name type="scientific">Lysobacter korlensis</name>
    <dbReference type="NCBI Taxonomy" id="553636"/>
    <lineage>
        <taxon>Bacteria</taxon>
        <taxon>Pseudomonadati</taxon>
        <taxon>Pseudomonadota</taxon>
        <taxon>Gammaproteobacteria</taxon>
        <taxon>Lysobacterales</taxon>
        <taxon>Lysobacteraceae</taxon>
        <taxon>Lysobacter</taxon>
    </lineage>
</organism>
<keyword evidence="2" id="KW-0460">Magnesium</keyword>
<sequence>MTQGGVAPGSPAFDAVLLAGGRASRLGGLDKPALRFGGRSLLAAAVHAVRDAESIVVVGPERDLHEVGESTRSRLTFTREDPPFGGPAAALGAGLDALGADAAPSVVVLAADQPNAPAAVERLLAARDGGDGVLAVDSSGRRQYLLARYRSEALRDRLMRHRRGGSLTGSSLRNLIDGLDLAEVVLTDDLCSDVDTEEDARRFGIRLPSSRPEGHGSSMTTRHPAELDDWARRLIEALGIELDSVDIDLILDVARDSAHAVMRPAAPVTTFLVGYAAAAAGGGAEQIERASRIAQQLSGTGDHLP</sequence>
<evidence type="ECO:0000313" key="5">
    <source>
        <dbReference type="EMBL" id="MFC0678631.1"/>
    </source>
</evidence>
<dbReference type="PANTHER" id="PTHR19136">
    <property type="entry name" value="MOLYBDENUM COFACTOR GUANYLYLTRANSFERASE"/>
    <property type="match status" value="1"/>
</dbReference>
<dbReference type="GO" id="GO:0016740">
    <property type="term" value="F:transferase activity"/>
    <property type="evidence" value="ECO:0007669"/>
    <property type="project" value="UniProtKB-KW"/>
</dbReference>
<dbReference type="EMBL" id="JBHLTG010000002">
    <property type="protein sequence ID" value="MFC0678631.1"/>
    <property type="molecule type" value="Genomic_DNA"/>
</dbReference>
<dbReference type="InterPro" id="IPR025877">
    <property type="entry name" value="MobA-like_NTP_Trfase"/>
</dbReference>
<gene>
    <name evidence="5" type="ORF">ACFFGH_12345</name>
</gene>
<dbReference type="Pfam" id="PF12804">
    <property type="entry name" value="NTP_transf_3"/>
    <property type="match status" value="1"/>
</dbReference>
<feature type="domain" description="MobA-like NTP transferase" evidence="3">
    <location>
        <begin position="15"/>
        <end position="165"/>
    </location>
</feature>
<protein>
    <submittedName>
        <fullName evidence="5">NTP transferase domain-containing protein</fullName>
    </submittedName>
</protein>
<reference evidence="5 6" key="1">
    <citation type="submission" date="2024-09" db="EMBL/GenBank/DDBJ databases">
        <authorList>
            <person name="Sun Q."/>
            <person name="Mori K."/>
        </authorList>
    </citation>
    <scope>NUCLEOTIDE SEQUENCE [LARGE SCALE GENOMIC DNA]</scope>
    <source>
        <strain evidence="5 6">KCTC 23076</strain>
    </source>
</reference>
<dbReference type="InterPro" id="IPR045598">
    <property type="entry name" value="DUF6457"/>
</dbReference>
<dbReference type="SUPFAM" id="SSF53448">
    <property type="entry name" value="Nucleotide-diphospho-sugar transferases"/>
    <property type="match status" value="1"/>
</dbReference>
<dbReference type="RefSeq" id="WP_386668647.1">
    <property type="nucleotide sequence ID" value="NZ_JBHLTG010000002.1"/>
</dbReference>
<evidence type="ECO:0000259" key="3">
    <source>
        <dbReference type="Pfam" id="PF12804"/>
    </source>
</evidence>
<keyword evidence="1 5" id="KW-0808">Transferase</keyword>
<evidence type="ECO:0000313" key="6">
    <source>
        <dbReference type="Proteomes" id="UP001589896"/>
    </source>
</evidence>
<dbReference type="Proteomes" id="UP001589896">
    <property type="component" value="Unassembled WGS sequence"/>
</dbReference>
<dbReference type="InterPro" id="IPR029044">
    <property type="entry name" value="Nucleotide-diphossugar_trans"/>
</dbReference>
<proteinExistence type="predicted"/>
<comment type="caution">
    <text evidence="5">The sequence shown here is derived from an EMBL/GenBank/DDBJ whole genome shotgun (WGS) entry which is preliminary data.</text>
</comment>
<keyword evidence="6" id="KW-1185">Reference proteome</keyword>
<evidence type="ECO:0000256" key="2">
    <source>
        <dbReference type="ARBA" id="ARBA00022842"/>
    </source>
</evidence>